<evidence type="ECO:0000313" key="2">
    <source>
        <dbReference type="Proteomes" id="UP001162992"/>
    </source>
</evidence>
<evidence type="ECO:0000313" key="1">
    <source>
        <dbReference type="EMBL" id="KAJ7565411.1"/>
    </source>
</evidence>
<proteinExistence type="predicted"/>
<reference evidence="2" key="1">
    <citation type="journal article" date="2024" name="Proc. Natl. Acad. Sci. U.S.A.">
        <title>Extraordinary preservation of gene collinearity over three hundred million years revealed in homosporous lycophytes.</title>
        <authorList>
            <person name="Li C."/>
            <person name="Wickell D."/>
            <person name="Kuo L.Y."/>
            <person name="Chen X."/>
            <person name="Nie B."/>
            <person name="Liao X."/>
            <person name="Peng D."/>
            <person name="Ji J."/>
            <person name="Jenkins J."/>
            <person name="Williams M."/>
            <person name="Shu S."/>
            <person name="Plott C."/>
            <person name="Barry K."/>
            <person name="Rajasekar S."/>
            <person name="Grimwood J."/>
            <person name="Han X."/>
            <person name="Sun S."/>
            <person name="Hou Z."/>
            <person name="He W."/>
            <person name="Dai G."/>
            <person name="Sun C."/>
            <person name="Schmutz J."/>
            <person name="Leebens-Mack J.H."/>
            <person name="Li F.W."/>
            <person name="Wang L."/>
        </authorList>
    </citation>
    <scope>NUCLEOTIDE SEQUENCE [LARGE SCALE GENOMIC DNA]</scope>
    <source>
        <strain evidence="2">cv. PW_Plant_1</strain>
    </source>
</reference>
<dbReference type="Proteomes" id="UP001162992">
    <property type="component" value="Chromosome 2"/>
</dbReference>
<name>A0ACC2EFZ1_DIPCM</name>
<gene>
    <name evidence="1" type="ORF">O6H91_02G059200</name>
</gene>
<organism evidence="1 2">
    <name type="scientific">Diphasiastrum complanatum</name>
    <name type="common">Issler's clubmoss</name>
    <name type="synonym">Lycopodium complanatum</name>
    <dbReference type="NCBI Taxonomy" id="34168"/>
    <lineage>
        <taxon>Eukaryota</taxon>
        <taxon>Viridiplantae</taxon>
        <taxon>Streptophyta</taxon>
        <taxon>Embryophyta</taxon>
        <taxon>Tracheophyta</taxon>
        <taxon>Lycopodiopsida</taxon>
        <taxon>Lycopodiales</taxon>
        <taxon>Lycopodiaceae</taxon>
        <taxon>Lycopodioideae</taxon>
        <taxon>Diphasiastrum</taxon>
    </lineage>
</organism>
<comment type="caution">
    <text evidence="1">The sequence shown here is derived from an EMBL/GenBank/DDBJ whole genome shotgun (WGS) entry which is preliminary data.</text>
</comment>
<sequence>MTTKEMNTTQMERHVSVDDDFQKSNLNAGAVFVLESKGNWLHAGYHLTTSIAGPGILSLPFAFATLGWGVGTFALVLAAAVTFYGYSLLSKVLEEREAKGRRHLRYRDLCRDILGGRWSTYVITPLQFSVCLGALVFSALLGGQSIQLIYLIYNPTGTLKLYQFIIIVSVVIMVFSQMPSFHSLRHLTLLSSLLAFGYSLCIVGGSIYAGHSKLAPPKEYSLLGTTVSKTFNAFNGIAVIATAYGTSIIPEIQATLAPPISGKMFKALLLCYCIVLTTFFSAGISGYWAFGNQSSGNIFLNFVPSNGLPVVPKWVVVVAAICVILQLLVIALVYSQPTFEVIEARFSKVERGKYAIRNVIPRLLLRSLVVAFGALIAAMLPFFGDLNALIGALGFIPLDFVLPIILYNVVFRPSLRTYIFWINAAIIFVYTPVGIMGCVSSIRQIALDAKNYKLFANV</sequence>
<accession>A0ACC2EFZ1</accession>
<protein>
    <submittedName>
        <fullName evidence="1">Uncharacterized protein</fullName>
    </submittedName>
</protein>
<dbReference type="EMBL" id="CM055093">
    <property type="protein sequence ID" value="KAJ7565411.1"/>
    <property type="molecule type" value="Genomic_DNA"/>
</dbReference>
<keyword evidence="2" id="KW-1185">Reference proteome</keyword>